<dbReference type="PANTHER" id="PTHR34285:SF3">
    <property type="entry name" value="OS08G0510800 PROTEIN"/>
    <property type="match status" value="1"/>
</dbReference>
<sequence length="322" mass="33923">MIPKIPVSDMVLTSIDCGGRNCHVHLLLGLQGSAGAAAVVQGALRQCAADEQCGGFGVAVEERMVGEEELARDTYSLMHESQLVLTSAAFRGQCSPATAYCCCSTIAATKSTSLACPNAKAVRKAAVPCGEAHAGPGVEVGGCDSPIPITPPSAFMASIKFRNDKCPLMPAKMPIGVLSLLFQSILSAGGNPHELQFNLSTSSKPQPGDFSSSAPYYPCPCLGMVSEVSDSDDHEHELNNKAFSFSRKGSPLAKRPEWKDRLSTLINTLVHISTRSLSQNLIDAMKADERAPGRGPRSHRSAFPCGATAWSTSRGKDKGSGE</sequence>
<dbReference type="AlphaFoldDB" id="Q654C6"/>
<proteinExistence type="predicted"/>
<accession>Q654C6</accession>
<name>Q654C6_ORYSJ</name>
<protein>
    <submittedName>
        <fullName evidence="2">Uncharacterized protein</fullName>
    </submittedName>
</protein>
<dbReference type="PANTHER" id="PTHR34285">
    <property type="entry name" value="OS08G0510800 PROTEIN"/>
    <property type="match status" value="1"/>
</dbReference>
<gene>
    <name evidence="2" type="primary">OSJNBb0026G06.18</name>
</gene>
<evidence type="ECO:0000256" key="1">
    <source>
        <dbReference type="SAM" id="MobiDB-lite"/>
    </source>
</evidence>
<evidence type="ECO:0000313" key="2">
    <source>
        <dbReference type="EMBL" id="BAD45841.1"/>
    </source>
</evidence>
<evidence type="ECO:0000313" key="3">
    <source>
        <dbReference type="Proteomes" id="UP000000763"/>
    </source>
</evidence>
<reference evidence="3" key="2">
    <citation type="journal article" date="2008" name="Nucleic Acids Res.">
        <title>The rice annotation project database (RAP-DB): 2008 update.</title>
        <authorList>
            <consortium name="The rice annotation project (RAP)"/>
        </authorList>
    </citation>
    <scope>GENOME REANNOTATION</scope>
    <source>
        <strain evidence="3">cv. Nipponbare</strain>
    </source>
</reference>
<dbReference type="EMBL" id="AP004743">
    <property type="protein sequence ID" value="BAD45841.1"/>
    <property type="molecule type" value="Genomic_DNA"/>
</dbReference>
<organism evidence="2 3">
    <name type="scientific">Oryza sativa subsp. japonica</name>
    <name type="common">Rice</name>
    <dbReference type="NCBI Taxonomy" id="39947"/>
    <lineage>
        <taxon>Eukaryota</taxon>
        <taxon>Viridiplantae</taxon>
        <taxon>Streptophyta</taxon>
        <taxon>Embryophyta</taxon>
        <taxon>Tracheophyta</taxon>
        <taxon>Spermatophyta</taxon>
        <taxon>Magnoliopsida</taxon>
        <taxon>Liliopsida</taxon>
        <taxon>Poales</taxon>
        <taxon>Poaceae</taxon>
        <taxon>BOP clade</taxon>
        <taxon>Oryzoideae</taxon>
        <taxon>Oryzeae</taxon>
        <taxon>Oryzinae</taxon>
        <taxon>Oryza</taxon>
        <taxon>Oryza sativa</taxon>
    </lineage>
</organism>
<dbReference type="Proteomes" id="UP000000763">
    <property type="component" value="Chromosome 6"/>
</dbReference>
<feature type="region of interest" description="Disordered" evidence="1">
    <location>
        <begin position="287"/>
        <end position="322"/>
    </location>
</feature>
<reference evidence="3" key="1">
    <citation type="journal article" date="2005" name="Nature">
        <title>The map-based sequence of the rice genome.</title>
        <authorList>
            <consortium name="International rice genome sequencing project (IRGSP)"/>
            <person name="Matsumoto T."/>
            <person name="Wu J."/>
            <person name="Kanamori H."/>
            <person name="Katayose Y."/>
            <person name="Fujisawa M."/>
            <person name="Namiki N."/>
            <person name="Mizuno H."/>
            <person name="Yamamoto K."/>
            <person name="Antonio B.A."/>
            <person name="Baba T."/>
            <person name="Sakata K."/>
            <person name="Nagamura Y."/>
            <person name="Aoki H."/>
            <person name="Arikawa K."/>
            <person name="Arita K."/>
            <person name="Bito T."/>
            <person name="Chiden Y."/>
            <person name="Fujitsuka N."/>
            <person name="Fukunaka R."/>
            <person name="Hamada M."/>
            <person name="Harada C."/>
            <person name="Hayashi A."/>
            <person name="Hijishita S."/>
            <person name="Honda M."/>
            <person name="Hosokawa S."/>
            <person name="Ichikawa Y."/>
            <person name="Idonuma A."/>
            <person name="Iijima M."/>
            <person name="Ikeda M."/>
            <person name="Ikeno M."/>
            <person name="Ito K."/>
            <person name="Ito S."/>
            <person name="Ito T."/>
            <person name="Ito Y."/>
            <person name="Ito Y."/>
            <person name="Iwabuchi A."/>
            <person name="Kamiya K."/>
            <person name="Karasawa W."/>
            <person name="Kurita K."/>
            <person name="Katagiri S."/>
            <person name="Kikuta A."/>
            <person name="Kobayashi H."/>
            <person name="Kobayashi N."/>
            <person name="Machita K."/>
            <person name="Maehara T."/>
            <person name="Masukawa M."/>
            <person name="Mizubayashi T."/>
            <person name="Mukai Y."/>
            <person name="Nagasaki H."/>
            <person name="Nagata Y."/>
            <person name="Naito S."/>
            <person name="Nakashima M."/>
            <person name="Nakama Y."/>
            <person name="Nakamichi Y."/>
            <person name="Nakamura M."/>
            <person name="Meguro A."/>
            <person name="Negishi M."/>
            <person name="Ohta I."/>
            <person name="Ohta T."/>
            <person name="Okamoto M."/>
            <person name="Ono N."/>
            <person name="Saji S."/>
            <person name="Sakaguchi M."/>
            <person name="Sakai K."/>
            <person name="Shibata M."/>
            <person name="Shimokawa T."/>
            <person name="Song J."/>
            <person name="Takazaki Y."/>
            <person name="Terasawa K."/>
            <person name="Tsugane M."/>
            <person name="Tsuji K."/>
            <person name="Ueda S."/>
            <person name="Waki K."/>
            <person name="Yamagata H."/>
            <person name="Yamamoto M."/>
            <person name="Yamamoto S."/>
            <person name="Yamane H."/>
            <person name="Yoshiki S."/>
            <person name="Yoshihara R."/>
            <person name="Yukawa K."/>
            <person name="Zhong H."/>
            <person name="Yano M."/>
            <person name="Yuan Q."/>
            <person name="Ouyang S."/>
            <person name="Liu J."/>
            <person name="Jones K.M."/>
            <person name="Gansberger K."/>
            <person name="Moffat K."/>
            <person name="Hill J."/>
            <person name="Bera J."/>
            <person name="Fadrosh D."/>
            <person name="Jin S."/>
            <person name="Johri S."/>
            <person name="Kim M."/>
            <person name="Overton L."/>
            <person name="Reardon M."/>
            <person name="Tsitrin T."/>
            <person name="Vuong H."/>
            <person name="Weaver B."/>
            <person name="Ciecko A."/>
            <person name="Tallon L."/>
            <person name="Jackson J."/>
            <person name="Pai G."/>
            <person name="Aken S.V."/>
            <person name="Utterback T."/>
            <person name="Reidmuller S."/>
            <person name="Feldblyum T."/>
            <person name="Hsiao J."/>
            <person name="Zismann V."/>
            <person name="Iobst S."/>
            <person name="de Vazeille A.R."/>
            <person name="Buell C.R."/>
            <person name="Ying K."/>
            <person name="Li Y."/>
            <person name="Lu T."/>
            <person name="Huang Y."/>
            <person name="Zhao Q."/>
            <person name="Feng Q."/>
            <person name="Zhang L."/>
            <person name="Zhu J."/>
            <person name="Weng Q."/>
            <person name="Mu J."/>
            <person name="Lu Y."/>
            <person name="Fan D."/>
            <person name="Liu Y."/>
            <person name="Guan J."/>
            <person name="Zhang Y."/>
            <person name="Yu S."/>
            <person name="Liu X."/>
            <person name="Zhang Y."/>
            <person name="Hong G."/>
            <person name="Han B."/>
            <person name="Choisne N."/>
            <person name="Demange N."/>
            <person name="Orjeda G."/>
            <person name="Samain S."/>
            <person name="Cattolico L."/>
            <person name="Pelletier E."/>
            <person name="Couloux A."/>
            <person name="Segurens B."/>
            <person name="Wincker P."/>
            <person name="D'Hont A."/>
            <person name="Scarpelli C."/>
            <person name="Weissenbach J."/>
            <person name="Salanoubat M."/>
            <person name="Quetier F."/>
            <person name="Yu Y."/>
            <person name="Kim H.R."/>
            <person name="Rambo T."/>
            <person name="Currie J."/>
            <person name="Collura K."/>
            <person name="Luo M."/>
            <person name="Yang T."/>
            <person name="Ammiraju J.S.S."/>
            <person name="Engler F."/>
            <person name="Soderlund C."/>
            <person name="Wing R.A."/>
            <person name="Palmer L.E."/>
            <person name="de la Bastide M."/>
            <person name="Spiegel L."/>
            <person name="Nascimento L."/>
            <person name="Zutavern T."/>
            <person name="O'Shaughnessy A."/>
            <person name="Dike S."/>
            <person name="Dedhia N."/>
            <person name="Preston R."/>
            <person name="Balija V."/>
            <person name="McCombie W.R."/>
            <person name="Chow T."/>
            <person name="Chen H."/>
            <person name="Chung M."/>
            <person name="Chen C."/>
            <person name="Shaw J."/>
            <person name="Wu H."/>
            <person name="Hsiao K."/>
            <person name="Chao Y."/>
            <person name="Chu M."/>
            <person name="Cheng C."/>
            <person name="Hour A."/>
            <person name="Lee P."/>
            <person name="Lin S."/>
            <person name="Lin Y."/>
            <person name="Liou J."/>
            <person name="Liu S."/>
            <person name="Hsing Y."/>
            <person name="Raghuvanshi S."/>
            <person name="Mohanty A."/>
            <person name="Bharti A.K."/>
            <person name="Gaur A."/>
            <person name="Gupta V."/>
            <person name="Kumar D."/>
            <person name="Ravi V."/>
            <person name="Vij S."/>
            <person name="Kapur A."/>
            <person name="Khurana P."/>
            <person name="Khurana P."/>
            <person name="Khurana J.P."/>
            <person name="Tyagi A.K."/>
            <person name="Gaikwad K."/>
            <person name="Singh A."/>
            <person name="Dalal V."/>
            <person name="Srivastava S."/>
            <person name="Dixit A."/>
            <person name="Pal A.K."/>
            <person name="Ghazi I.A."/>
            <person name="Yadav M."/>
            <person name="Pandit A."/>
            <person name="Bhargava A."/>
            <person name="Sureshbabu K."/>
            <person name="Batra K."/>
            <person name="Sharma T.R."/>
            <person name="Mohapatra T."/>
            <person name="Singh N.K."/>
            <person name="Messing J."/>
            <person name="Nelson A.B."/>
            <person name="Fuks G."/>
            <person name="Kavchok S."/>
            <person name="Keizer G."/>
            <person name="Linton E."/>
            <person name="Llaca V."/>
            <person name="Song R."/>
            <person name="Tanyolac B."/>
            <person name="Young S."/>
            <person name="Ho-Il K."/>
            <person name="Hahn J.H."/>
            <person name="Sangsakoo G."/>
            <person name="Vanavichit A."/>
            <person name="de Mattos Luiz.A.T."/>
            <person name="Zimmer P.D."/>
            <person name="Malone G."/>
            <person name="Dellagostin O."/>
            <person name="de Oliveira A.C."/>
            <person name="Bevan M."/>
            <person name="Bancroft I."/>
            <person name="Minx P."/>
            <person name="Cordum H."/>
            <person name="Wilson R."/>
            <person name="Cheng Z."/>
            <person name="Jin W."/>
            <person name="Jiang J."/>
            <person name="Leong S.A."/>
            <person name="Iwama H."/>
            <person name="Gojobori T."/>
            <person name="Itoh T."/>
            <person name="Niimura Y."/>
            <person name="Fujii Y."/>
            <person name="Habara T."/>
            <person name="Sakai H."/>
            <person name="Sato Y."/>
            <person name="Wilson G."/>
            <person name="Kumar K."/>
            <person name="McCouch S."/>
            <person name="Juretic N."/>
            <person name="Hoen D."/>
            <person name="Wright S."/>
            <person name="Bruskiewich R."/>
            <person name="Bureau T."/>
            <person name="Miyao A."/>
            <person name="Hirochika H."/>
            <person name="Nishikawa T."/>
            <person name="Kadowaki K."/>
            <person name="Sugiura M."/>
            <person name="Burr B."/>
            <person name="Sasaki T."/>
        </authorList>
    </citation>
    <scope>NUCLEOTIDE SEQUENCE [LARGE SCALE GENOMIC DNA]</scope>
    <source>
        <strain evidence="3">cv. Nipponbare</strain>
    </source>
</reference>